<keyword evidence="4" id="KW-1185">Reference proteome</keyword>
<keyword evidence="3" id="KW-0378">Hydrolase</keyword>
<evidence type="ECO:0000256" key="1">
    <source>
        <dbReference type="PROSITE-ProRule" id="PRU10055"/>
    </source>
</evidence>
<dbReference type="EMBL" id="VZSH01000039">
    <property type="protein sequence ID" value="NWX98754.1"/>
    <property type="molecule type" value="Genomic_DNA"/>
</dbReference>
<evidence type="ECO:0000313" key="3">
    <source>
        <dbReference type="EMBL" id="NWX98754.1"/>
    </source>
</evidence>
<dbReference type="InterPro" id="IPR017853">
    <property type="entry name" value="GH"/>
</dbReference>
<name>A0A7K7ARU2_9AVES</name>
<dbReference type="PANTHER" id="PTHR10353">
    <property type="entry name" value="GLYCOSYL HYDROLASE"/>
    <property type="match status" value="1"/>
</dbReference>
<dbReference type="InterPro" id="IPR018120">
    <property type="entry name" value="Glyco_hydro_1_AS"/>
</dbReference>
<dbReference type="SUPFAM" id="SSF51445">
    <property type="entry name" value="(Trans)glycosidases"/>
    <property type="match status" value="1"/>
</dbReference>
<organism evidence="3 4">
    <name type="scientific">Nothoprocta ornata</name>
    <dbReference type="NCBI Taxonomy" id="83376"/>
    <lineage>
        <taxon>Eukaryota</taxon>
        <taxon>Metazoa</taxon>
        <taxon>Chordata</taxon>
        <taxon>Craniata</taxon>
        <taxon>Vertebrata</taxon>
        <taxon>Euteleostomi</taxon>
        <taxon>Archelosauria</taxon>
        <taxon>Archosauria</taxon>
        <taxon>Dinosauria</taxon>
        <taxon>Saurischia</taxon>
        <taxon>Theropoda</taxon>
        <taxon>Coelurosauria</taxon>
        <taxon>Aves</taxon>
        <taxon>Palaeognathae</taxon>
        <taxon>Tinamiformes</taxon>
        <taxon>Tinamidae</taxon>
        <taxon>Nothoprocta</taxon>
    </lineage>
</organism>
<gene>
    <name evidence="3" type="primary">Lct</name>
    <name evidence="3" type="ORF">NOTORN_R12089</name>
</gene>
<comment type="caution">
    <text evidence="3">The sequence shown here is derived from an EMBL/GenBank/DDBJ whole genome shotgun (WGS) entry which is preliminary data.</text>
</comment>
<feature type="non-terminal residue" evidence="3">
    <location>
        <position position="302"/>
    </location>
</feature>
<feature type="non-terminal residue" evidence="3">
    <location>
        <position position="1"/>
    </location>
</feature>
<accession>A0A7K7ARU2</accession>
<evidence type="ECO:0000256" key="2">
    <source>
        <dbReference type="RuleBase" id="RU003690"/>
    </source>
</evidence>
<dbReference type="GO" id="GO:0000016">
    <property type="term" value="F:lactase activity"/>
    <property type="evidence" value="ECO:0007669"/>
    <property type="project" value="TreeGrafter"/>
</dbReference>
<dbReference type="GO" id="GO:0005975">
    <property type="term" value="P:carbohydrate metabolic process"/>
    <property type="evidence" value="ECO:0007669"/>
    <property type="project" value="InterPro"/>
</dbReference>
<dbReference type="PANTHER" id="PTHR10353:SF38">
    <property type="entry name" value="LACTASE_PHLORIZIN HYDROLASE"/>
    <property type="match status" value="1"/>
</dbReference>
<dbReference type="Gene3D" id="3.20.20.80">
    <property type="entry name" value="Glycosidases"/>
    <property type="match status" value="1"/>
</dbReference>
<reference evidence="3 4" key="1">
    <citation type="submission" date="2019-09" db="EMBL/GenBank/DDBJ databases">
        <title>Bird 10,000 Genomes (B10K) Project - Family phase.</title>
        <authorList>
            <person name="Zhang G."/>
        </authorList>
    </citation>
    <scope>NUCLEOTIDE SEQUENCE [LARGE SCALE GENOMIC DNA]</scope>
    <source>
        <strain evidence="3">B10K-MSB-03</strain>
    </source>
</reference>
<sequence>YHRSPCPAGISLRPGRAPYIVAHNLIKAHAEAWHIYNDKYRAEQQGLISITINSDWAEPRNPHKQEDHDAARRYLQFLAGWFAHPIFKNGDYSEVMKTRIRERSLAQGLSKSRLPEFTESEKQRIKGTHDFFGLNHYTTVLVYNLNYPAAVASYDSDRGVASMSDRSWLGSGSFWLQVTPSGFGKLLKWIWDEYKAPIYVTENGISERGDVDLNDTWRIDYHKSYLNEALKAYMIQDVDLRGYAAWTLMDNLEWAAGFAERFGLYYVNRTDPSLPRQPKASTKFYAQLVRCNGFPEPGSPHP</sequence>
<dbReference type="Proteomes" id="UP000531938">
    <property type="component" value="Unassembled WGS sequence"/>
</dbReference>
<dbReference type="Pfam" id="PF00232">
    <property type="entry name" value="Glyco_hydro_1"/>
    <property type="match status" value="1"/>
</dbReference>
<evidence type="ECO:0000313" key="4">
    <source>
        <dbReference type="Proteomes" id="UP000531938"/>
    </source>
</evidence>
<dbReference type="InterPro" id="IPR001360">
    <property type="entry name" value="Glyco_hydro_1"/>
</dbReference>
<proteinExistence type="inferred from homology"/>
<dbReference type="AlphaFoldDB" id="A0A7K7ARU2"/>
<feature type="active site" description="Nucleophile" evidence="1">
    <location>
        <position position="202"/>
    </location>
</feature>
<dbReference type="PROSITE" id="PS00572">
    <property type="entry name" value="GLYCOSYL_HYDROL_F1_1"/>
    <property type="match status" value="1"/>
</dbReference>
<comment type="similarity">
    <text evidence="2">Belongs to the glycosyl hydrolase 1 family.</text>
</comment>
<dbReference type="PRINTS" id="PR00131">
    <property type="entry name" value="GLHYDRLASE1"/>
</dbReference>
<protein>
    <submittedName>
        <fullName evidence="3">LPH hydrolase</fullName>
    </submittedName>
</protein>